<evidence type="ECO:0008006" key="4">
    <source>
        <dbReference type="Google" id="ProtNLM"/>
    </source>
</evidence>
<keyword evidence="1" id="KW-1133">Transmembrane helix</keyword>
<name>A0A0G0UCP9_9BACT</name>
<dbReference type="EMBL" id="LCAH01000009">
    <property type="protein sequence ID" value="KKR86728.1"/>
    <property type="molecule type" value="Genomic_DNA"/>
</dbReference>
<evidence type="ECO:0000313" key="3">
    <source>
        <dbReference type="Proteomes" id="UP000034616"/>
    </source>
</evidence>
<dbReference type="Proteomes" id="UP000034616">
    <property type="component" value="Unassembled WGS sequence"/>
</dbReference>
<keyword evidence="1" id="KW-0812">Transmembrane</keyword>
<comment type="caution">
    <text evidence="2">The sequence shown here is derived from an EMBL/GenBank/DDBJ whole genome shotgun (WGS) entry which is preliminary data.</text>
</comment>
<protein>
    <recommendedName>
        <fullName evidence="4">DUF5666 domain-containing protein</fullName>
    </recommendedName>
</protein>
<proteinExistence type="predicted"/>
<sequence length="142" mass="15071">MKKNVIPIIFGGIAIAGVSFFGGMIFGKRQGLTRKNFASRFDTNMSKGQGEQRIGGQGRIGGGGNSGKILSLDEKSITIELPDGGSKIIYFSDTTEVVKSTSGFFNDLIIGDQVTVMGTTNDDGSVSAKVIQVRPEIFSDNN</sequence>
<accession>A0A0G0UCP9</accession>
<evidence type="ECO:0000313" key="2">
    <source>
        <dbReference type="EMBL" id="KKR86728.1"/>
    </source>
</evidence>
<feature type="transmembrane region" description="Helical" evidence="1">
    <location>
        <begin position="6"/>
        <end position="26"/>
    </location>
</feature>
<evidence type="ECO:0000256" key="1">
    <source>
        <dbReference type="SAM" id="Phobius"/>
    </source>
</evidence>
<organism evidence="2 3">
    <name type="scientific">Candidatus Uhrbacteria bacterium GW2011_GWC2_41_11</name>
    <dbReference type="NCBI Taxonomy" id="1618985"/>
    <lineage>
        <taxon>Bacteria</taxon>
        <taxon>Candidatus Uhriibacteriota</taxon>
    </lineage>
</organism>
<reference evidence="2 3" key="1">
    <citation type="journal article" date="2015" name="Nature">
        <title>rRNA introns, odd ribosomes, and small enigmatic genomes across a large radiation of phyla.</title>
        <authorList>
            <person name="Brown C.T."/>
            <person name="Hug L.A."/>
            <person name="Thomas B.C."/>
            <person name="Sharon I."/>
            <person name="Castelle C.J."/>
            <person name="Singh A."/>
            <person name="Wilkins M.J."/>
            <person name="Williams K.H."/>
            <person name="Banfield J.F."/>
        </authorList>
    </citation>
    <scope>NUCLEOTIDE SEQUENCE [LARGE SCALE GENOMIC DNA]</scope>
</reference>
<dbReference type="AlphaFoldDB" id="A0A0G0UCP9"/>
<gene>
    <name evidence="2" type="ORF">UU35_C0009G0015</name>
</gene>
<keyword evidence="1" id="KW-0472">Membrane</keyword>